<accession>A0A918P1E1</accession>
<dbReference type="InterPro" id="IPR011006">
    <property type="entry name" value="CheY-like_superfamily"/>
</dbReference>
<keyword evidence="4" id="KW-0238">DNA-binding</keyword>
<dbReference type="PANTHER" id="PTHR48111">
    <property type="entry name" value="REGULATOR OF RPOS"/>
    <property type="match status" value="1"/>
</dbReference>
<dbReference type="GO" id="GO:0032993">
    <property type="term" value="C:protein-DNA complex"/>
    <property type="evidence" value="ECO:0007669"/>
    <property type="project" value="TreeGrafter"/>
</dbReference>
<evidence type="ECO:0000313" key="8">
    <source>
        <dbReference type="EMBL" id="GGY12045.1"/>
    </source>
</evidence>
<dbReference type="GO" id="GO:0006355">
    <property type="term" value="P:regulation of DNA-templated transcription"/>
    <property type="evidence" value="ECO:0007669"/>
    <property type="project" value="TreeGrafter"/>
</dbReference>
<keyword evidence="5" id="KW-0804">Transcription</keyword>
<dbReference type="GO" id="GO:0005829">
    <property type="term" value="C:cytosol"/>
    <property type="evidence" value="ECO:0007669"/>
    <property type="project" value="TreeGrafter"/>
</dbReference>
<keyword evidence="1 6" id="KW-0597">Phosphoprotein</keyword>
<sequence>MDKNKVLVIDDDPLAFEIIKGTLKEKFALSYAATGEDGLARLEGEDPFLILLDIQMPGIDGFSVASRIRDMALADQPYIIFISAHNTTEERLKAYAAGGDDFILKPLSPKEVLFKAELAQETHHDIQHLKASAQEAVTAAEEAQCLGIGMQCLRRLLTGREPGELVDALLAALAALGLKGVAQASTDGGVVTRNTEGRSSQMERVLLEGLATEERHVVDYGSRTTFQYPGLQLLAKNMPEDDEEQRSRYRDVLVQLAQSASERLAAFAPAQAGSGIEDVKLYHAEVLSILGDARRSLSDTAHELRLSLDQEDTLLDVMNETTRRVNRTLQTFIRR</sequence>
<evidence type="ECO:0000256" key="1">
    <source>
        <dbReference type="ARBA" id="ARBA00022553"/>
    </source>
</evidence>
<reference evidence="8" key="2">
    <citation type="submission" date="2020-09" db="EMBL/GenBank/DDBJ databases">
        <authorList>
            <person name="Sun Q."/>
            <person name="Kim S."/>
        </authorList>
    </citation>
    <scope>NUCLEOTIDE SEQUENCE</scope>
    <source>
        <strain evidence="8">KCTC 32182</strain>
    </source>
</reference>
<dbReference type="GO" id="GO:0000156">
    <property type="term" value="F:phosphorelay response regulator activity"/>
    <property type="evidence" value="ECO:0007669"/>
    <property type="project" value="TreeGrafter"/>
</dbReference>
<proteinExistence type="predicted"/>
<dbReference type="SMART" id="SM00448">
    <property type="entry name" value="REC"/>
    <property type="match status" value="1"/>
</dbReference>
<evidence type="ECO:0000256" key="2">
    <source>
        <dbReference type="ARBA" id="ARBA00023012"/>
    </source>
</evidence>
<reference evidence="8" key="1">
    <citation type="journal article" date="2014" name="Int. J. Syst. Evol. Microbiol.">
        <title>Complete genome sequence of Corynebacterium casei LMG S-19264T (=DSM 44701T), isolated from a smear-ripened cheese.</title>
        <authorList>
            <consortium name="US DOE Joint Genome Institute (JGI-PGF)"/>
            <person name="Walter F."/>
            <person name="Albersmeier A."/>
            <person name="Kalinowski J."/>
            <person name="Ruckert C."/>
        </authorList>
    </citation>
    <scope>NUCLEOTIDE SEQUENCE</scope>
    <source>
        <strain evidence="8">KCTC 32182</strain>
    </source>
</reference>
<evidence type="ECO:0000259" key="7">
    <source>
        <dbReference type="PROSITE" id="PS50110"/>
    </source>
</evidence>
<dbReference type="PROSITE" id="PS50110">
    <property type="entry name" value="RESPONSE_REGULATORY"/>
    <property type="match status" value="1"/>
</dbReference>
<evidence type="ECO:0000256" key="3">
    <source>
        <dbReference type="ARBA" id="ARBA00023015"/>
    </source>
</evidence>
<dbReference type="EMBL" id="BMYX01000006">
    <property type="protein sequence ID" value="GGY12045.1"/>
    <property type="molecule type" value="Genomic_DNA"/>
</dbReference>
<dbReference type="GO" id="GO:0000976">
    <property type="term" value="F:transcription cis-regulatory region binding"/>
    <property type="evidence" value="ECO:0007669"/>
    <property type="project" value="TreeGrafter"/>
</dbReference>
<keyword evidence="9" id="KW-1185">Reference proteome</keyword>
<gene>
    <name evidence="8" type="ORF">GCM10011289_13840</name>
</gene>
<dbReference type="InterPro" id="IPR039420">
    <property type="entry name" value="WalR-like"/>
</dbReference>
<dbReference type="RefSeq" id="WP_189532652.1">
    <property type="nucleotide sequence ID" value="NZ_BMYX01000006.1"/>
</dbReference>
<organism evidence="8 9">
    <name type="scientific">Paludibacterium paludis</name>
    <dbReference type="NCBI Taxonomy" id="1225769"/>
    <lineage>
        <taxon>Bacteria</taxon>
        <taxon>Pseudomonadati</taxon>
        <taxon>Pseudomonadota</taxon>
        <taxon>Betaproteobacteria</taxon>
        <taxon>Neisseriales</taxon>
        <taxon>Chromobacteriaceae</taxon>
        <taxon>Paludibacterium</taxon>
    </lineage>
</organism>
<protein>
    <recommendedName>
        <fullName evidence="7">Response regulatory domain-containing protein</fullName>
    </recommendedName>
</protein>
<evidence type="ECO:0000256" key="4">
    <source>
        <dbReference type="ARBA" id="ARBA00023125"/>
    </source>
</evidence>
<comment type="caution">
    <text evidence="8">The sequence shown here is derived from an EMBL/GenBank/DDBJ whole genome shotgun (WGS) entry which is preliminary data.</text>
</comment>
<keyword evidence="2" id="KW-0902">Two-component regulatory system</keyword>
<dbReference type="Pfam" id="PF00072">
    <property type="entry name" value="Response_reg"/>
    <property type="match status" value="1"/>
</dbReference>
<dbReference type="SUPFAM" id="SSF52172">
    <property type="entry name" value="CheY-like"/>
    <property type="match status" value="1"/>
</dbReference>
<feature type="domain" description="Response regulatory" evidence="7">
    <location>
        <begin position="5"/>
        <end position="120"/>
    </location>
</feature>
<evidence type="ECO:0000313" key="9">
    <source>
        <dbReference type="Proteomes" id="UP000645257"/>
    </source>
</evidence>
<keyword evidence="3" id="KW-0805">Transcription regulation</keyword>
<dbReference type="AlphaFoldDB" id="A0A918P1E1"/>
<evidence type="ECO:0000256" key="6">
    <source>
        <dbReference type="PROSITE-ProRule" id="PRU00169"/>
    </source>
</evidence>
<feature type="modified residue" description="4-aspartylphosphate" evidence="6">
    <location>
        <position position="53"/>
    </location>
</feature>
<dbReference type="Gene3D" id="3.40.50.2300">
    <property type="match status" value="1"/>
</dbReference>
<dbReference type="InterPro" id="IPR001789">
    <property type="entry name" value="Sig_transdc_resp-reg_receiver"/>
</dbReference>
<name>A0A918P1E1_9NEIS</name>
<dbReference type="Proteomes" id="UP000645257">
    <property type="component" value="Unassembled WGS sequence"/>
</dbReference>
<evidence type="ECO:0000256" key="5">
    <source>
        <dbReference type="ARBA" id="ARBA00023163"/>
    </source>
</evidence>
<dbReference type="PANTHER" id="PTHR48111:SF1">
    <property type="entry name" value="TWO-COMPONENT RESPONSE REGULATOR ORR33"/>
    <property type="match status" value="1"/>
</dbReference>